<keyword evidence="1" id="KW-0472">Membrane</keyword>
<keyword evidence="3" id="KW-1185">Reference proteome</keyword>
<feature type="transmembrane region" description="Helical" evidence="1">
    <location>
        <begin position="62"/>
        <end position="81"/>
    </location>
</feature>
<feature type="transmembrane region" description="Helical" evidence="1">
    <location>
        <begin position="130"/>
        <end position="151"/>
    </location>
</feature>
<dbReference type="EMBL" id="JACOFZ010000004">
    <property type="protein sequence ID" value="MBC3882067.1"/>
    <property type="molecule type" value="Genomic_DNA"/>
</dbReference>
<dbReference type="Proteomes" id="UP000627446">
    <property type="component" value="Unassembled WGS sequence"/>
</dbReference>
<organism evidence="2 3">
    <name type="scientific">Undibacterium nitidum</name>
    <dbReference type="NCBI Taxonomy" id="2762298"/>
    <lineage>
        <taxon>Bacteria</taxon>
        <taxon>Pseudomonadati</taxon>
        <taxon>Pseudomonadota</taxon>
        <taxon>Betaproteobacteria</taxon>
        <taxon>Burkholderiales</taxon>
        <taxon>Oxalobacteraceae</taxon>
        <taxon>Undibacterium</taxon>
    </lineage>
</organism>
<evidence type="ECO:0000313" key="2">
    <source>
        <dbReference type="EMBL" id="MBC3882067.1"/>
    </source>
</evidence>
<keyword evidence="1" id="KW-1133">Transmembrane helix</keyword>
<feature type="transmembrane region" description="Helical" evidence="1">
    <location>
        <begin position="7"/>
        <end position="25"/>
    </location>
</feature>
<protein>
    <submittedName>
        <fullName evidence="2">Uncharacterized protein</fullName>
    </submittedName>
</protein>
<sequence>MRINQRGLILNVVWVLLMAIFFAEVEIQIEGGAGWATSLPTWRIESHWLLDIFWGGRAMTGYHAWMFPFIAMVFHLPLFFMQTWSWKLQARSLACIMEFWIVEDFLWFILNPAFGWERFNPVDVFWHKHWLWGAPLDYWTFSVVACLLFVWSYRLPKQALKT</sequence>
<name>A0A923HT43_9BURK</name>
<gene>
    <name evidence="2" type="ORF">H8K36_11810</name>
</gene>
<dbReference type="RefSeq" id="WP_186916685.1">
    <property type="nucleotide sequence ID" value="NZ_JACOFZ010000004.1"/>
</dbReference>
<feature type="transmembrane region" description="Helical" evidence="1">
    <location>
        <begin position="93"/>
        <end position="110"/>
    </location>
</feature>
<reference evidence="2" key="1">
    <citation type="submission" date="2020-08" db="EMBL/GenBank/DDBJ databases">
        <title>Novel species isolated from subtropical streams in China.</title>
        <authorList>
            <person name="Lu H."/>
        </authorList>
    </citation>
    <scope>NUCLEOTIDE SEQUENCE</scope>
    <source>
        <strain evidence="2">LX22W</strain>
    </source>
</reference>
<proteinExistence type="predicted"/>
<accession>A0A923HT43</accession>
<dbReference type="AlphaFoldDB" id="A0A923HT43"/>
<keyword evidence="1" id="KW-0812">Transmembrane</keyword>
<comment type="caution">
    <text evidence="2">The sequence shown here is derived from an EMBL/GenBank/DDBJ whole genome shotgun (WGS) entry which is preliminary data.</text>
</comment>
<evidence type="ECO:0000313" key="3">
    <source>
        <dbReference type="Proteomes" id="UP000627446"/>
    </source>
</evidence>
<evidence type="ECO:0000256" key="1">
    <source>
        <dbReference type="SAM" id="Phobius"/>
    </source>
</evidence>